<dbReference type="Proteomes" id="UP001141552">
    <property type="component" value="Unassembled WGS sequence"/>
</dbReference>
<reference evidence="1" key="2">
    <citation type="journal article" date="2023" name="Plants (Basel)">
        <title>Annotation of the Turnera subulata (Passifloraceae) Draft Genome Reveals the S-Locus Evolved after the Divergence of Turneroideae from Passifloroideae in a Stepwise Manner.</title>
        <authorList>
            <person name="Henning P.M."/>
            <person name="Roalson E.H."/>
            <person name="Mir W."/>
            <person name="McCubbin A.G."/>
            <person name="Shore J.S."/>
        </authorList>
    </citation>
    <scope>NUCLEOTIDE SEQUENCE</scope>
    <source>
        <strain evidence="1">F60SS</strain>
    </source>
</reference>
<keyword evidence="2" id="KW-1185">Reference proteome</keyword>
<dbReference type="AlphaFoldDB" id="A0A9Q0G786"/>
<evidence type="ECO:0000313" key="2">
    <source>
        <dbReference type="Proteomes" id="UP001141552"/>
    </source>
</evidence>
<evidence type="ECO:0008006" key="3">
    <source>
        <dbReference type="Google" id="ProtNLM"/>
    </source>
</evidence>
<organism evidence="1 2">
    <name type="scientific">Turnera subulata</name>
    <dbReference type="NCBI Taxonomy" id="218843"/>
    <lineage>
        <taxon>Eukaryota</taxon>
        <taxon>Viridiplantae</taxon>
        <taxon>Streptophyta</taxon>
        <taxon>Embryophyta</taxon>
        <taxon>Tracheophyta</taxon>
        <taxon>Spermatophyta</taxon>
        <taxon>Magnoliopsida</taxon>
        <taxon>eudicotyledons</taxon>
        <taxon>Gunneridae</taxon>
        <taxon>Pentapetalae</taxon>
        <taxon>rosids</taxon>
        <taxon>fabids</taxon>
        <taxon>Malpighiales</taxon>
        <taxon>Passifloraceae</taxon>
        <taxon>Turnera</taxon>
    </lineage>
</organism>
<sequence length="156" mass="17501">SPIYQYVPINSGSDLPWTQCQPYSNCYHQGLRHGDGYRLKGKRVALLGLLIHNPRTKHSIMLDFQSKWRIHMFIVLPSHHLCFSILTLVRATFAFNDTCPDTAAGDLSIIGNIALQRIQITIDSRSGRIGFGLKFVPPQSPTGIESEMRVGARIIL</sequence>
<name>A0A9Q0G786_9ROSI</name>
<protein>
    <recommendedName>
        <fullName evidence="3">Peptidase A1 domain-containing protein</fullName>
    </recommendedName>
</protein>
<evidence type="ECO:0000313" key="1">
    <source>
        <dbReference type="EMBL" id="KAJ4843564.1"/>
    </source>
</evidence>
<gene>
    <name evidence="1" type="ORF">Tsubulata_007983</name>
</gene>
<feature type="non-terminal residue" evidence="1">
    <location>
        <position position="1"/>
    </location>
</feature>
<dbReference type="EMBL" id="JAKUCV010002209">
    <property type="protein sequence ID" value="KAJ4843564.1"/>
    <property type="molecule type" value="Genomic_DNA"/>
</dbReference>
<reference evidence="1" key="1">
    <citation type="submission" date="2022-02" db="EMBL/GenBank/DDBJ databases">
        <authorList>
            <person name="Henning P.M."/>
            <person name="McCubbin A.G."/>
            <person name="Shore J.S."/>
        </authorList>
    </citation>
    <scope>NUCLEOTIDE SEQUENCE</scope>
    <source>
        <strain evidence="1">F60SS</strain>
        <tissue evidence="1">Leaves</tissue>
    </source>
</reference>
<proteinExistence type="predicted"/>
<comment type="caution">
    <text evidence="1">The sequence shown here is derived from an EMBL/GenBank/DDBJ whole genome shotgun (WGS) entry which is preliminary data.</text>
</comment>
<feature type="non-terminal residue" evidence="1">
    <location>
        <position position="156"/>
    </location>
</feature>
<accession>A0A9Q0G786</accession>